<dbReference type="Gene3D" id="2.40.10.10">
    <property type="entry name" value="Trypsin-like serine proteases"/>
    <property type="match status" value="1"/>
</dbReference>
<evidence type="ECO:0000256" key="5">
    <source>
        <dbReference type="SAM" id="SignalP"/>
    </source>
</evidence>
<evidence type="ECO:0000259" key="6">
    <source>
        <dbReference type="PROSITE" id="PS50240"/>
    </source>
</evidence>
<feature type="region of interest" description="Disordered" evidence="4">
    <location>
        <begin position="614"/>
        <end position="641"/>
    </location>
</feature>
<dbReference type="Proteomes" id="UP001107558">
    <property type="component" value="Chromosome 4"/>
</dbReference>
<dbReference type="Pfam" id="PF00089">
    <property type="entry name" value="Trypsin"/>
    <property type="match status" value="1"/>
</dbReference>
<dbReference type="FunFam" id="2.40.10.10:FF:000002">
    <property type="entry name" value="Transmembrane protease serine"/>
    <property type="match status" value="1"/>
</dbReference>
<comment type="similarity">
    <text evidence="3">Belongs to the peptidase S1 family. CLIP subfamily.</text>
</comment>
<dbReference type="InterPro" id="IPR001314">
    <property type="entry name" value="Peptidase_S1A"/>
</dbReference>
<reference evidence="7" key="1">
    <citation type="submission" date="2021-03" db="EMBL/GenBank/DDBJ databases">
        <title>Chromosome level genome of the anhydrobiotic midge Polypedilum vanderplanki.</title>
        <authorList>
            <person name="Yoshida Y."/>
            <person name="Kikawada T."/>
            <person name="Gusev O."/>
        </authorList>
    </citation>
    <scope>NUCLEOTIDE SEQUENCE</scope>
    <source>
        <strain evidence="7">NIAS01</strain>
        <tissue evidence="7">Whole body or cell culture</tissue>
    </source>
</reference>
<evidence type="ECO:0000256" key="1">
    <source>
        <dbReference type="ARBA" id="ARBA00023157"/>
    </source>
</evidence>
<sequence length="641" mass="65727">MMWKETIFINLFVMSYVAAQTATNFTNGTYVPNACICTTAGYCGLAGGVAINDGSGIIQGRMMNNGPLTSFNSTILNFTNIKPAYTGMDLAIDSQDTCGDNFDNCCPTNGYTCGIRYPPVVNAPKAVSPQAQYGSYPFQVAIFNSTGGYVCSGVLLDQFTVLTAAHKIAGVSIPLTIRIGAWDVTAKIETLVRYDIFSSNVLIHPNYNSKNLKNDIALIKLQTKAPLGKLPTISNICLPNLSIDAFYGARCWVSGWGSVNTSMPSNILNEADVPIIDPKTCQNLLRKTALGANFVLDNSSFVCAGGEVGKDASMGDAGSPLSCFVNDRFYLIGLVSWGMGVGQANVPGVYVNVPSYIPWIQQTVAQMNGLMSSTLASNGNNNNATFSTAANSQSSSTSTIAQTSTTATSTSTAKMGGTVSTSTVSSTSTASSTLPTTQSTQAATTTKTIASSTASQAPTTVSLTQSASTSATNATIASTSQSTLVASTTAKTSLATNATTLTSTSSSANGTTLASTLSTVKTTQSTGSATNASTVASTLASTTLKSTNSSTAVASTTLGTTVNATAVTTTKSLSNSTQSGTTVSATTANATITTSTIKTGQNNATTITTSTVKSGNTTTASVKNGVTTNKANPSTTTTKKV</sequence>
<keyword evidence="2" id="KW-0325">Glycoprotein</keyword>
<keyword evidence="5" id="KW-0732">Signal</keyword>
<name>A0A9J6BBV6_POLVA</name>
<dbReference type="InterPro" id="IPR051487">
    <property type="entry name" value="Ser/Thr_Proteases_Immune/Dev"/>
</dbReference>
<dbReference type="CDD" id="cd00190">
    <property type="entry name" value="Tryp_SPc"/>
    <property type="match status" value="1"/>
</dbReference>
<evidence type="ECO:0000256" key="2">
    <source>
        <dbReference type="ARBA" id="ARBA00023180"/>
    </source>
</evidence>
<dbReference type="GO" id="GO:0006508">
    <property type="term" value="P:proteolysis"/>
    <property type="evidence" value="ECO:0007669"/>
    <property type="project" value="InterPro"/>
</dbReference>
<dbReference type="GO" id="GO:0004252">
    <property type="term" value="F:serine-type endopeptidase activity"/>
    <property type="evidence" value="ECO:0007669"/>
    <property type="project" value="InterPro"/>
</dbReference>
<feature type="signal peptide" evidence="5">
    <location>
        <begin position="1"/>
        <end position="19"/>
    </location>
</feature>
<keyword evidence="1" id="KW-1015">Disulfide bond</keyword>
<dbReference type="InterPro" id="IPR043504">
    <property type="entry name" value="Peptidase_S1_PA_chymotrypsin"/>
</dbReference>
<dbReference type="InterPro" id="IPR009003">
    <property type="entry name" value="Peptidase_S1_PA"/>
</dbReference>
<protein>
    <recommendedName>
        <fullName evidence="6">Peptidase S1 domain-containing protein</fullName>
    </recommendedName>
</protein>
<feature type="domain" description="Peptidase S1" evidence="6">
    <location>
        <begin position="120"/>
        <end position="365"/>
    </location>
</feature>
<dbReference type="EMBL" id="JADBJN010000004">
    <property type="protein sequence ID" value="KAG5667070.1"/>
    <property type="molecule type" value="Genomic_DNA"/>
</dbReference>
<evidence type="ECO:0000313" key="7">
    <source>
        <dbReference type="EMBL" id="KAG5667070.1"/>
    </source>
</evidence>
<evidence type="ECO:0000256" key="3">
    <source>
        <dbReference type="ARBA" id="ARBA00024195"/>
    </source>
</evidence>
<comment type="caution">
    <text evidence="7">The sequence shown here is derived from an EMBL/GenBank/DDBJ whole genome shotgun (WGS) entry which is preliminary data.</text>
</comment>
<gene>
    <name evidence="7" type="ORF">PVAND_015070</name>
</gene>
<dbReference type="PANTHER" id="PTHR24256">
    <property type="entry name" value="TRYPTASE-RELATED"/>
    <property type="match status" value="1"/>
</dbReference>
<proteinExistence type="inferred from homology"/>
<dbReference type="InterPro" id="IPR001254">
    <property type="entry name" value="Trypsin_dom"/>
</dbReference>
<dbReference type="AlphaFoldDB" id="A0A9J6BBV6"/>
<dbReference type="SMART" id="SM00020">
    <property type="entry name" value="Tryp_SPc"/>
    <property type="match status" value="1"/>
</dbReference>
<dbReference type="SUPFAM" id="SSF50494">
    <property type="entry name" value="Trypsin-like serine proteases"/>
    <property type="match status" value="1"/>
</dbReference>
<feature type="chain" id="PRO_5039931926" description="Peptidase S1 domain-containing protein" evidence="5">
    <location>
        <begin position="20"/>
        <end position="641"/>
    </location>
</feature>
<organism evidence="7 8">
    <name type="scientific">Polypedilum vanderplanki</name>
    <name type="common">Sleeping chironomid midge</name>
    <dbReference type="NCBI Taxonomy" id="319348"/>
    <lineage>
        <taxon>Eukaryota</taxon>
        <taxon>Metazoa</taxon>
        <taxon>Ecdysozoa</taxon>
        <taxon>Arthropoda</taxon>
        <taxon>Hexapoda</taxon>
        <taxon>Insecta</taxon>
        <taxon>Pterygota</taxon>
        <taxon>Neoptera</taxon>
        <taxon>Endopterygota</taxon>
        <taxon>Diptera</taxon>
        <taxon>Nematocera</taxon>
        <taxon>Chironomoidea</taxon>
        <taxon>Chironomidae</taxon>
        <taxon>Chironominae</taxon>
        <taxon>Polypedilum</taxon>
        <taxon>Polypedilum</taxon>
    </lineage>
</organism>
<evidence type="ECO:0000256" key="4">
    <source>
        <dbReference type="SAM" id="MobiDB-lite"/>
    </source>
</evidence>
<dbReference type="OrthoDB" id="6656697at2759"/>
<accession>A0A9J6BBV6</accession>
<feature type="compositionally biased region" description="Low complexity" evidence="4">
    <location>
        <begin position="627"/>
        <end position="641"/>
    </location>
</feature>
<dbReference type="PRINTS" id="PR00722">
    <property type="entry name" value="CHYMOTRYPSIN"/>
</dbReference>
<dbReference type="PROSITE" id="PS50240">
    <property type="entry name" value="TRYPSIN_DOM"/>
    <property type="match status" value="1"/>
</dbReference>
<evidence type="ECO:0000313" key="8">
    <source>
        <dbReference type="Proteomes" id="UP001107558"/>
    </source>
</evidence>
<feature type="region of interest" description="Disordered" evidence="4">
    <location>
        <begin position="386"/>
        <end position="443"/>
    </location>
</feature>
<keyword evidence="8" id="KW-1185">Reference proteome</keyword>